<accession>A0A5B6V8Y6</accession>
<gene>
    <name evidence="1" type="ORF">EPI10_000797</name>
</gene>
<organism evidence="1 2">
    <name type="scientific">Gossypium australe</name>
    <dbReference type="NCBI Taxonomy" id="47621"/>
    <lineage>
        <taxon>Eukaryota</taxon>
        <taxon>Viridiplantae</taxon>
        <taxon>Streptophyta</taxon>
        <taxon>Embryophyta</taxon>
        <taxon>Tracheophyta</taxon>
        <taxon>Spermatophyta</taxon>
        <taxon>Magnoliopsida</taxon>
        <taxon>eudicotyledons</taxon>
        <taxon>Gunneridae</taxon>
        <taxon>Pentapetalae</taxon>
        <taxon>rosids</taxon>
        <taxon>malvids</taxon>
        <taxon>Malvales</taxon>
        <taxon>Malvaceae</taxon>
        <taxon>Malvoideae</taxon>
        <taxon>Gossypium</taxon>
    </lineage>
</organism>
<dbReference type="PANTHER" id="PTHR33116">
    <property type="entry name" value="REVERSE TRANSCRIPTASE ZINC-BINDING DOMAIN-CONTAINING PROTEIN-RELATED-RELATED"/>
    <property type="match status" value="1"/>
</dbReference>
<comment type="caution">
    <text evidence="1">The sequence shown here is derived from an EMBL/GenBank/DDBJ whole genome shotgun (WGS) entry which is preliminary data.</text>
</comment>
<evidence type="ECO:0000313" key="1">
    <source>
        <dbReference type="EMBL" id="KAA3465652.1"/>
    </source>
</evidence>
<name>A0A5B6V8Y6_9ROSI</name>
<dbReference type="EMBL" id="SMMG02000007">
    <property type="protein sequence ID" value="KAA3465652.1"/>
    <property type="molecule type" value="Genomic_DNA"/>
</dbReference>
<dbReference type="Proteomes" id="UP000325315">
    <property type="component" value="Unassembled WGS sequence"/>
</dbReference>
<protein>
    <submittedName>
        <fullName evidence="1">Retrovirus-related Pol polyprotein LINE-1</fullName>
    </submittedName>
</protein>
<sequence length="242" mass="28335">MKSKQKNKRWMAIKIDLEKAYDRVRWDFIDASLQALGVDEDIQRRISGFYGFQVVQNIGLYLGVSLFHEKVTNNTLRFVVDKMRSKLCSWDARQLFLAGKITLAQAVLLSIRSYFMQSMLIPKGLCDEIEALVKQFIWGSTSGNKKIALVSWDSICQPKSHDGIGIRTLRDHNTYFIMKLGFKLVTDYSSLWVNVIWSKYGFKMGYRSFYREDVFFLVEIFVKDLAAHTREFALVCWRWAKY</sequence>
<dbReference type="AlphaFoldDB" id="A0A5B6V8Y6"/>
<proteinExistence type="predicted"/>
<dbReference type="OrthoDB" id="1000431at2759"/>
<keyword evidence="2" id="KW-1185">Reference proteome</keyword>
<dbReference type="PANTHER" id="PTHR33116:SF86">
    <property type="entry name" value="REVERSE TRANSCRIPTASE DOMAIN-CONTAINING PROTEIN"/>
    <property type="match status" value="1"/>
</dbReference>
<evidence type="ECO:0000313" key="2">
    <source>
        <dbReference type="Proteomes" id="UP000325315"/>
    </source>
</evidence>
<reference evidence="2" key="1">
    <citation type="journal article" date="2019" name="Plant Biotechnol. J.">
        <title>Genome sequencing of the Australian wild diploid species Gossypium australe highlights disease resistance and delayed gland morphogenesis.</title>
        <authorList>
            <person name="Cai Y."/>
            <person name="Cai X."/>
            <person name="Wang Q."/>
            <person name="Wang P."/>
            <person name="Zhang Y."/>
            <person name="Cai C."/>
            <person name="Xu Y."/>
            <person name="Wang K."/>
            <person name="Zhou Z."/>
            <person name="Wang C."/>
            <person name="Geng S."/>
            <person name="Li B."/>
            <person name="Dong Q."/>
            <person name="Hou Y."/>
            <person name="Wang H."/>
            <person name="Ai P."/>
            <person name="Liu Z."/>
            <person name="Yi F."/>
            <person name="Sun M."/>
            <person name="An G."/>
            <person name="Cheng J."/>
            <person name="Zhang Y."/>
            <person name="Shi Q."/>
            <person name="Xie Y."/>
            <person name="Shi X."/>
            <person name="Chang Y."/>
            <person name="Huang F."/>
            <person name="Chen Y."/>
            <person name="Hong S."/>
            <person name="Mi L."/>
            <person name="Sun Q."/>
            <person name="Zhang L."/>
            <person name="Zhou B."/>
            <person name="Peng R."/>
            <person name="Zhang X."/>
            <person name="Liu F."/>
        </authorList>
    </citation>
    <scope>NUCLEOTIDE SEQUENCE [LARGE SCALE GENOMIC DNA]</scope>
    <source>
        <strain evidence="2">cv. PA1801</strain>
    </source>
</reference>